<dbReference type="InterPro" id="IPR009091">
    <property type="entry name" value="RCC1/BLIP-II"/>
</dbReference>
<feature type="repeat" description="RCC1" evidence="1">
    <location>
        <begin position="1114"/>
        <end position="1168"/>
    </location>
</feature>
<evidence type="ECO:0000256" key="1">
    <source>
        <dbReference type="PROSITE-ProRule" id="PRU00235"/>
    </source>
</evidence>
<feature type="repeat" description="RCC1" evidence="1">
    <location>
        <begin position="1058"/>
        <end position="1113"/>
    </location>
</feature>
<organism evidence="4 5">
    <name type="scientific">Perkinsus chesapeaki</name>
    <name type="common">Clam parasite</name>
    <name type="synonym">Perkinsus andrewsi</name>
    <dbReference type="NCBI Taxonomy" id="330153"/>
    <lineage>
        <taxon>Eukaryota</taxon>
        <taxon>Sar</taxon>
        <taxon>Alveolata</taxon>
        <taxon>Perkinsozoa</taxon>
        <taxon>Perkinsea</taxon>
        <taxon>Perkinsida</taxon>
        <taxon>Perkinsidae</taxon>
        <taxon>Perkinsus</taxon>
    </lineage>
</organism>
<proteinExistence type="predicted"/>
<dbReference type="PRINTS" id="PR00633">
    <property type="entry name" value="RCCNDNSATION"/>
</dbReference>
<evidence type="ECO:0000256" key="2">
    <source>
        <dbReference type="SAM" id="Coils"/>
    </source>
</evidence>
<comment type="caution">
    <text evidence="4">The sequence shown here is derived from an EMBL/GenBank/DDBJ whole genome shotgun (WGS) entry which is preliminary data.</text>
</comment>
<accession>A0A7J6ML00</accession>
<gene>
    <name evidence="4" type="ORF">FOL47_000716</name>
</gene>
<dbReference type="SUPFAM" id="SSF50985">
    <property type="entry name" value="RCC1/BLIP-II"/>
    <property type="match status" value="2"/>
</dbReference>
<protein>
    <submittedName>
        <fullName evidence="4">Uncharacterized protein</fullName>
    </submittedName>
</protein>
<evidence type="ECO:0000313" key="4">
    <source>
        <dbReference type="EMBL" id="KAF4672272.1"/>
    </source>
</evidence>
<feature type="compositionally biased region" description="Polar residues" evidence="3">
    <location>
        <begin position="19"/>
        <end position="29"/>
    </location>
</feature>
<feature type="coiled-coil region" evidence="2">
    <location>
        <begin position="525"/>
        <end position="617"/>
    </location>
</feature>
<sequence>MYSTNFNFGVENIPPPPSSQDSLRGSSPIQGEAFYRSNTAGDPPFKGAYKTELCRYVLADTKCRFDVCFEGLEEDLESKSMEGRSPGGSMNDSGELTDEDEYLKRVSRRDRKLEKYLFENNPTGNKAHRAVHLDKVNSTIRARLVPDPALVCRLSSSDDWRADRAGEGNYKVGGIGEMDGMPKAMPVMSGTEEAFANATSELIQNIPSGGMATVYQLLDFVANERYGKIAVFLIARCVQSTVGRFVNIGGIGAIPLRYMRLLALLARGTVQISAGGRGERGDEASKELEVSLCSLVGSLARLALDTSLPQSMAQNAQGGGYPMSPILPPKGAQTPRLAGRAARQSGVAAAVCDSLQLVSFRDMCSKCFMECSRLVDAPKLVEHVRLCVRDRWRNVAEKEAITRADVMALSSVIGVVKSKRSKEFEFDEGNVCSKWLLTDLEGLSTGGSNLTGPVTISIQQQRQLSELVETLRVQLVREAEERHQKTGTVASQLSEWLSEAKRESCKLRASLQDNQQKLKHSWLAAQRYEDGLRRTTDERDALQSDLSQCQSDLSKAKEEIKLFEKWKAENVTVDRSKLLRRIESLETQVQLAPNGDVEALVSDREDLKQQCSDLEESVLLLTKHLREVQIQNETILKTHVEDLRDEKIRQRWHLTGGNPNDGVMKAARELRHLRVKSEADDNIKTAQSKRIDELATKLQLVEKENAKLKRDLEERELHGPHLLPRSDLEARLEEASEVHGTSCRLFVENGQLREHNELLRSKAESYSTECQREKLARNVAERELRSARKKWAVSEATGQRKKTLEKHHEQAAIVAHKKYQVAEEKFHTLASLGTECLAVGLVRVRLLRGADGEDLIHMSSLESLGPHSALHLIVLEFLHPIEAVPLAFTSIALLAAVTEAIETAIDTPESRGAYSVAQLSMRLSESFPTWFLQKARSFRLERFHNYLIGGSHSAVLSGWPGKLYTFGGNNLGQLGSAGPSPRQVIAVSCGYGQTIALLNDGAVYACGQTPSAGSSSFAVEDPTTWYHRLNQFSKVGLKFKVALVSAGLDFTLLATTAGKVFGQGSNPFGALGLGTIVSTNQPVTEWTPVVLPKNVIAINLAAGCFHSAIVDHRGWLWVAGSDLHGRLGIERDPSFEYEKVAFYRRIFDLPAISAVALGSSHSMALSQDGDVWGWGSNERGQLGLGYGGENIRPVRLPIKNAVRISAGRTHSAYVDRAGCLWTCGDNRKEQCGWGFDGMDTICKFALIYSSIVSVACGWSHTIALRTDGVVLACGNHEDDRLGVDGMIAFESMMTETRYTFSSE</sequence>
<dbReference type="GO" id="GO:0005085">
    <property type="term" value="F:guanyl-nucleotide exchange factor activity"/>
    <property type="evidence" value="ECO:0007669"/>
    <property type="project" value="TreeGrafter"/>
</dbReference>
<dbReference type="PROSITE" id="PS00626">
    <property type="entry name" value="RCC1_2"/>
    <property type="match status" value="1"/>
</dbReference>
<name>A0A7J6ML00_PERCH</name>
<feature type="repeat" description="RCC1" evidence="1">
    <location>
        <begin position="961"/>
        <end position="1000"/>
    </location>
</feature>
<dbReference type="PANTHER" id="PTHR45982">
    <property type="entry name" value="REGULATOR OF CHROMOSOME CONDENSATION"/>
    <property type="match status" value="1"/>
</dbReference>
<evidence type="ECO:0000313" key="5">
    <source>
        <dbReference type="Proteomes" id="UP000591131"/>
    </source>
</evidence>
<feature type="region of interest" description="Disordered" evidence="3">
    <location>
        <begin position="1"/>
        <end position="41"/>
    </location>
</feature>
<dbReference type="InterPro" id="IPR000408">
    <property type="entry name" value="Reg_chr_condens"/>
</dbReference>
<feature type="region of interest" description="Disordered" evidence="3">
    <location>
        <begin position="76"/>
        <end position="97"/>
    </location>
</feature>
<keyword evidence="2" id="KW-0175">Coiled coil</keyword>
<dbReference type="OrthoDB" id="10256179at2759"/>
<dbReference type="InterPro" id="IPR051553">
    <property type="entry name" value="Ran_GTPase-activating"/>
</dbReference>
<dbReference type="PROSITE" id="PS50012">
    <property type="entry name" value="RCC1_3"/>
    <property type="match status" value="5"/>
</dbReference>
<dbReference type="GO" id="GO:0005737">
    <property type="term" value="C:cytoplasm"/>
    <property type="evidence" value="ECO:0007669"/>
    <property type="project" value="TreeGrafter"/>
</dbReference>
<dbReference type="PANTHER" id="PTHR45982:SF1">
    <property type="entry name" value="REGULATOR OF CHROMOSOME CONDENSATION"/>
    <property type="match status" value="1"/>
</dbReference>
<reference evidence="4 5" key="1">
    <citation type="submission" date="2020-04" db="EMBL/GenBank/DDBJ databases">
        <title>Perkinsus chesapeaki whole genome sequence.</title>
        <authorList>
            <person name="Bogema D.R."/>
        </authorList>
    </citation>
    <scope>NUCLEOTIDE SEQUENCE [LARGE SCALE GENOMIC DNA]</scope>
    <source>
        <strain evidence="4">ATCC PRA-425</strain>
    </source>
</reference>
<dbReference type="Proteomes" id="UP000591131">
    <property type="component" value="Unassembled WGS sequence"/>
</dbReference>
<evidence type="ECO:0000256" key="3">
    <source>
        <dbReference type="SAM" id="MobiDB-lite"/>
    </source>
</evidence>
<dbReference type="Gene3D" id="2.130.10.30">
    <property type="entry name" value="Regulator of chromosome condensation 1/beta-lactamase-inhibitor protein II"/>
    <property type="match status" value="2"/>
</dbReference>
<feature type="repeat" description="RCC1" evidence="1">
    <location>
        <begin position="1169"/>
        <end position="1217"/>
    </location>
</feature>
<dbReference type="Pfam" id="PF13540">
    <property type="entry name" value="RCC1_2"/>
    <property type="match status" value="2"/>
</dbReference>
<feature type="coiled-coil region" evidence="2">
    <location>
        <begin position="684"/>
        <end position="718"/>
    </location>
</feature>
<feature type="repeat" description="RCC1" evidence="1">
    <location>
        <begin position="1218"/>
        <end position="1267"/>
    </location>
</feature>
<dbReference type="EMBL" id="JAAPAO010000114">
    <property type="protein sequence ID" value="KAF4672272.1"/>
    <property type="molecule type" value="Genomic_DNA"/>
</dbReference>
<keyword evidence="5" id="KW-1185">Reference proteome</keyword>